<evidence type="ECO:0000256" key="1">
    <source>
        <dbReference type="ARBA" id="ARBA00023121"/>
    </source>
</evidence>
<organism evidence="2 3">
    <name type="scientific">Romboutsia lituseburensis DSM 797</name>
    <dbReference type="NCBI Taxonomy" id="1121325"/>
    <lineage>
        <taxon>Bacteria</taxon>
        <taxon>Bacillati</taxon>
        <taxon>Bacillota</taxon>
        <taxon>Clostridia</taxon>
        <taxon>Peptostreptococcales</taxon>
        <taxon>Peptostreptococcaceae</taxon>
        <taxon>Romboutsia</taxon>
    </lineage>
</organism>
<gene>
    <name evidence="2" type="ORF">SAMN04515677_102324</name>
</gene>
<dbReference type="PANTHER" id="PTHR33434:SF2">
    <property type="entry name" value="FATTY ACID-BINDING PROTEIN TM_1468"/>
    <property type="match status" value="1"/>
</dbReference>
<dbReference type="InterPro" id="IPR003797">
    <property type="entry name" value="DegV"/>
</dbReference>
<dbReference type="GO" id="GO:0008289">
    <property type="term" value="F:lipid binding"/>
    <property type="evidence" value="ECO:0007669"/>
    <property type="project" value="UniProtKB-KW"/>
</dbReference>
<reference evidence="2 3" key="1">
    <citation type="submission" date="2016-10" db="EMBL/GenBank/DDBJ databases">
        <authorList>
            <person name="de Groot N.N."/>
        </authorList>
    </citation>
    <scope>NUCLEOTIDE SEQUENCE [LARGE SCALE GENOMIC DNA]</scope>
    <source>
        <strain evidence="2 3">DSM 797</strain>
    </source>
</reference>
<proteinExistence type="predicted"/>
<keyword evidence="1" id="KW-0446">Lipid-binding</keyword>
<evidence type="ECO:0000313" key="3">
    <source>
        <dbReference type="Proteomes" id="UP000199068"/>
    </source>
</evidence>
<dbReference type="EMBL" id="FNGW01000002">
    <property type="protein sequence ID" value="SDL55144.1"/>
    <property type="molecule type" value="Genomic_DNA"/>
</dbReference>
<keyword evidence="3" id="KW-1185">Reference proteome</keyword>
<dbReference type="RefSeq" id="WP_092724346.1">
    <property type="nucleotide sequence ID" value="NZ_FNGW01000002.1"/>
</dbReference>
<dbReference type="Proteomes" id="UP000199068">
    <property type="component" value="Unassembled WGS sequence"/>
</dbReference>
<evidence type="ECO:0000313" key="2">
    <source>
        <dbReference type="EMBL" id="SDL55144.1"/>
    </source>
</evidence>
<accession>A0A1G9L016</accession>
<dbReference type="SUPFAM" id="SSF82549">
    <property type="entry name" value="DAK1/DegV-like"/>
    <property type="match status" value="1"/>
</dbReference>
<dbReference type="AlphaFoldDB" id="A0A1G9L016"/>
<dbReference type="STRING" id="1121325.SAMN04515677_102324"/>
<dbReference type="Gene3D" id="3.40.50.10170">
    <property type="match status" value="1"/>
</dbReference>
<dbReference type="InterPro" id="IPR050270">
    <property type="entry name" value="DegV_domain_contain"/>
</dbReference>
<dbReference type="InterPro" id="IPR043168">
    <property type="entry name" value="DegV_C"/>
</dbReference>
<dbReference type="PROSITE" id="PS51482">
    <property type="entry name" value="DEGV"/>
    <property type="match status" value="1"/>
</dbReference>
<name>A0A1G9L016_9FIRM</name>
<dbReference type="NCBIfam" id="TIGR00762">
    <property type="entry name" value="DegV"/>
    <property type="match status" value="1"/>
</dbReference>
<sequence length="282" mass="31019">MSNIKIVCDSLSDIPSEYIEKYNISIVPLSVIFDGKEYIDGVDINKDEFYKMLRDNDKLPKTSQVTYIKFKEEFEKHIKQGYEVLYIGGSSNASGTYQSAVMAKNDIEDGVVVTFDTLSLSLGCGCMVISAAKLAQEGKCIDEILNHLNNTKKNSSVLFTVETLEYLQKGGRISLAKATIGNMLNIKPILCIDDGLVKPISQVRGKKQVIGKIIEILKDQHGEDLSNKCVIIGCGDNKSDLEVFKKRLIEEFKNIDCLEVSMGSCICAHSGPGVLGIGCVDK</sequence>
<dbReference type="PANTHER" id="PTHR33434">
    <property type="entry name" value="DEGV DOMAIN-CONTAINING PROTEIN DR_1986-RELATED"/>
    <property type="match status" value="1"/>
</dbReference>
<dbReference type="Pfam" id="PF02645">
    <property type="entry name" value="DegV"/>
    <property type="match status" value="1"/>
</dbReference>
<dbReference type="Gene3D" id="3.30.1180.10">
    <property type="match status" value="1"/>
</dbReference>
<protein>
    <submittedName>
        <fullName evidence="2">EDD domain protein, DegV family</fullName>
    </submittedName>
</protein>